<proteinExistence type="predicted"/>
<dbReference type="EMBL" id="KL198008">
    <property type="protein sequence ID" value="KDQ27415.1"/>
    <property type="molecule type" value="Genomic_DNA"/>
</dbReference>
<dbReference type="HOGENOM" id="CLU_1202347_0_0_1"/>
<accession>A0A067NK61</accession>
<reference evidence="4" key="1">
    <citation type="journal article" date="2014" name="Proc. Natl. Acad. Sci. U.S.A.">
        <title>Extensive sampling of basidiomycete genomes demonstrates inadequacy of the white-rot/brown-rot paradigm for wood decay fungi.</title>
        <authorList>
            <person name="Riley R."/>
            <person name="Salamov A.A."/>
            <person name="Brown D.W."/>
            <person name="Nagy L.G."/>
            <person name="Floudas D."/>
            <person name="Held B.W."/>
            <person name="Levasseur A."/>
            <person name="Lombard V."/>
            <person name="Morin E."/>
            <person name="Otillar R."/>
            <person name="Lindquist E.A."/>
            <person name="Sun H."/>
            <person name="LaButti K.M."/>
            <person name="Schmutz J."/>
            <person name="Jabbour D."/>
            <person name="Luo H."/>
            <person name="Baker S.E."/>
            <person name="Pisabarro A.G."/>
            <person name="Walton J.D."/>
            <person name="Blanchette R.A."/>
            <person name="Henrissat B."/>
            <person name="Martin F."/>
            <person name="Cullen D."/>
            <person name="Hibbett D.S."/>
            <person name="Grigoriev I.V."/>
        </authorList>
    </citation>
    <scope>NUCLEOTIDE SEQUENCE [LARGE SCALE GENOMIC DNA]</scope>
    <source>
        <strain evidence="4">PC15</strain>
    </source>
</reference>
<feature type="region of interest" description="Disordered" evidence="1">
    <location>
        <begin position="206"/>
        <end position="231"/>
    </location>
</feature>
<organism evidence="3 4">
    <name type="scientific">Pleurotus ostreatus (strain PC15)</name>
    <name type="common">Oyster mushroom</name>
    <dbReference type="NCBI Taxonomy" id="1137138"/>
    <lineage>
        <taxon>Eukaryota</taxon>
        <taxon>Fungi</taxon>
        <taxon>Dikarya</taxon>
        <taxon>Basidiomycota</taxon>
        <taxon>Agaricomycotina</taxon>
        <taxon>Agaricomycetes</taxon>
        <taxon>Agaricomycetidae</taxon>
        <taxon>Agaricales</taxon>
        <taxon>Pleurotineae</taxon>
        <taxon>Pleurotaceae</taxon>
        <taxon>Pleurotus</taxon>
    </lineage>
</organism>
<dbReference type="OrthoDB" id="3062174at2759"/>
<evidence type="ECO:0000256" key="1">
    <source>
        <dbReference type="SAM" id="MobiDB-lite"/>
    </source>
</evidence>
<dbReference type="AlphaFoldDB" id="A0A067NK61"/>
<dbReference type="InParanoid" id="A0A067NK61"/>
<keyword evidence="2" id="KW-0732">Signal</keyword>
<protein>
    <submittedName>
        <fullName evidence="3">Uncharacterized protein</fullName>
    </submittedName>
</protein>
<dbReference type="Proteomes" id="UP000027073">
    <property type="component" value="Unassembled WGS sequence"/>
</dbReference>
<evidence type="ECO:0000313" key="4">
    <source>
        <dbReference type="Proteomes" id="UP000027073"/>
    </source>
</evidence>
<evidence type="ECO:0000313" key="3">
    <source>
        <dbReference type="EMBL" id="KDQ27415.1"/>
    </source>
</evidence>
<feature type="chain" id="PRO_5001645792" evidence="2">
    <location>
        <begin position="20"/>
        <end position="231"/>
    </location>
</feature>
<gene>
    <name evidence="3" type="ORF">PLEOSDRAFT_1089328</name>
</gene>
<feature type="region of interest" description="Disordered" evidence="1">
    <location>
        <begin position="139"/>
        <end position="165"/>
    </location>
</feature>
<feature type="non-terminal residue" evidence="3">
    <location>
        <position position="231"/>
    </location>
</feature>
<feature type="compositionally biased region" description="Basic and acidic residues" evidence="1">
    <location>
        <begin position="140"/>
        <end position="149"/>
    </location>
</feature>
<name>A0A067NK61_PLEO1</name>
<dbReference type="VEuPathDB" id="FungiDB:PLEOSDRAFT_1089328"/>
<evidence type="ECO:0000256" key="2">
    <source>
        <dbReference type="SAM" id="SignalP"/>
    </source>
</evidence>
<feature type="signal peptide" evidence="2">
    <location>
        <begin position="1"/>
        <end position="19"/>
    </location>
</feature>
<sequence>MYFPRLCLLIVFQCSVVLGFTCNSLPCARARSLHAACGPDASPVIAADAATYGCNGHPNYAWNSVDNEGHIGMDEYRGSIRQWVRRADEGIYLYWYRKNALKEHQVVLPSGVRGTRRFFGLFPSISYVRESNRSNTWTIEPRDDLENSSHGHGHTRLPSSPSNEAVVTQKPRSRFLEALKAAIPTPWKRKPVTVQSIPARKGFRIDDIDRRTSTTPSRPSIAMTLDDEHAP</sequence>